<dbReference type="AlphaFoldDB" id="A0A0F9HMR4"/>
<sequence>MPYKSQADKRKHDRDDKRKKRGTTTRDDTVGTTEEMFEGRLRYLVLSDGQVLDRANQPSPNKHLPGMEACNRVNDSHPVIEQDHGILDALTDKTKRKKLEKITQSLKDFNASKEIRYGISGPTFDVVGEMLEVTK</sequence>
<accession>A0A0F9HMR4</accession>
<protein>
    <submittedName>
        <fullName evidence="2">Uncharacterized protein</fullName>
    </submittedName>
</protein>
<comment type="caution">
    <text evidence="2">The sequence shown here is derived from an EMBL/GenBank/DDBJ whole genome shotgun (WGS) entry which is preliminary data.</text>
</comment>
<proteinExistence type="predicted"/>
<evidence type="ECO:0000313" key="2">
    <source>
        <dbReference type="EMBL" id="KKL76447.1"/>
    </source>
</evidence>
<name>A0A0F9HMR4_9ZZZZ</name>
<feature type="compositionally biased region" description="Basic and acidic residues" evidence="1">
    <location>
        <begin position="1"/>
        <end position="16"/>
    </location>
</feature>
<dbReference type="EMBL" id="LAZR01024041">
    <property type="protein sequence ID" value="KKL76447.1"/>
    <property type="molecule type" value="Genomic_DNA"/>
</dbReference>
<reference evidence="2" key="1">
    <citation type="journal article" date="2015" name="Nature">
        <title>Complex archaea that bridge the gap between prokaryotes and eukaryotes.</title>
        <authorList>
            <person name="Spang A."/>
            <person name="Saw J.H."/>
            <person name="Jorgensen S.L."/>
            <person name="Zaremba-Niedzwiedzka K."/>
            <person name="Martijn J."/>
            <person name="Lind A.E."/>
            <person name="van Eijk R."/>
            <person name="Schleper C."/>
            <person name="Guy L."/>
            <person name="Ettema T.J."/>
        </authorList>
    </citation>
    <scope>NUCLEOTIDE SEQUENCE</scope>
</reference>
<organism evidence="2">
    <name type="scientific">marine sediment metagenome</name>
    <dbReference type="NCBI Taxonomy" id="412755"/>
    <lineage>
        <taxon>unclassified sequences</taxon>
        <taxon>metagenomes</taxon>
        <taxon>ecological metagenomes</taxon>
    </lineage>
</organism>
<evidence type="ECO:0000256" key="1">
    <source>
        <dbReference type="SAM" id="MobiDB-lite"/>
    </source>
</evidence>
<gene>
    <name evidence="2" type="ORF">LCGC14_2044780</name>
</gene>
<feature type="region of interest" description="Disordered" evidence="1">
    <location>
        <begin position="1"/>
        <end position="33"/>
    </location>
</feature>